<dbReference type="PANTHER" id="PTHR30461:SF26">
    <property type="entry name" value="RESOLVASE HOMOLOG YNEB"/>
    <property type="match status" value="1"/>
</dbReference>
<sequence>MKAIIYCRVSTEKDTQDTSIDRQKEELLSLAEAHSMEVIKVIEERHSGYDVDRDGMIEALELLKDKKASVLLVQDDTRLGRGHAKIALLHEIKKFDATVFTLNEKGEPELSETDSMILSILATVEEFQRKLTNYKIKRGMQRAIENGFNPQNNLKNQEQGGGREKIEVPIEEIIKLRDKKLTFQEIAATLRGLGFDVSKATVHRRFKEHLERNHQNLDET</sequence>
<reference evidence="3 4" key="1">
    <citation type="submission" date="2022-10" db="EMBL/GenBank/DDBJ databases">
        <title>Draft genome assembly of moderately radiation resistant bacterium Metabacillus halosaccharovorans.</title>
        <authorList>
            <person name="Pal S."/>
            <person name="Gopinathan A."/>
        </authorList>
    </citation>
    <scope>NUCLEOTIDE SEQUENCE [LARGE SCALE GENOMIC DNA]</scope>
    <source>
        <strain evidence="3 4">VITHBRA001</strain>
    </source>
</reference>
<dbReference type="PROSITE" id="PS00018">
    <property type="entry name" value="EF_HAND_1"/>
    <property type="match status" value="1"/>
</dbReference>
<evidence type="ECO:0000313" key="3">
    <source>
        <dbReference type="EMBL" id="MCV9887764.1"/>
    </source>
</evidence>
<name>A0ABT3DL68_9BACI</name>
<evidence type="ECO:0000313" key="4">
    <source>
        <dbReference type="Proteomes" id="UP001526147"/>
    </source>
</evidence>
<proteinExistence type="inferred from homology"/>
<dbReference type="Gene3D" id="3.40.50.1390">
    <property type="entry name" value="Resolvase, N-terminal catalytic domain"/>
    <property type="match status" value="1"/>
</dbReference>
<keyword evidence="4" id="KW-1185">Reference proteome</keyword>
<dbReference type="PROSITE" id="PS51736">
    <property type="entry name" value="RECOMBINASES_3"/>
    <property type="match status" value="1"/>
</dbReference>
<evidence type="ECO:0000259" key="2">
    <source>
        <dbReference type="PROSITE" id="PS51736"/>
    </source>
</evidence>
<dbReference type="Proteomes" id="UP001526147">
    <property type="component" value="Unassembled WGS sequence"/>
</dbReference>
<dbReference type="InterPro" id="IPR050639">
    <property type="entry name" value="SSR_resolvase"/>
</dbReference>
<dbReference type="InterPro" id="IPR006119">
    <property type="entry name" value="Resolv_N"/>
</dbReference>
<dbReference type="RefSeq" id="WP_264143980.1">
    <property type="nucleotide sequence ID" value="NZ_JAOYEY010000047.1"/>
</dbReference>
<dbReference type="InterPro" id="IPR018247">
    <property type="entry name" value="EF_Hand_1_Ca_BS"/>
</dbReference>
<evidence type="ECO:0000256" key="1">
    <source>
        <dbReference type="ARBA" id="ARBA00009913"/>
    </source>
</evidence>
<accession>A0ABT3DL68</accession>
<protein>
    <submittedName>
        <fullName evidence="3">Recombinase family protein</fullName>
    </submittedName>
</protein>
<comment type="caution">
    <text evidence="3">The sequence shown here is derived from an EMBL/GenBank/DDBJ whole genome shotgun (WGS) entry which is preliminary data.</text>
</comment>
<dbReference type="CDD" id="cd00338">
    <property type="entry name" value="Ser_Recombinase"/>
    <property type="match status" value="1"/>
</dbReference>
<feature type="domain" description="Resolvase/invertase-type recombinase catalytic" evidence="2">
    <location>
        <begin position="2"/>
        <end position="147"/>
    </location>
</feature>
<comment type="similarity">
    <text evidence="1">Belongs to the site-specific recombinase resolvase family.</text>
</comment>
<organism evidence="3 4">
    <name type="scientific">Metabacillus halosaccharovorans</name>
    <dbReference type="NCBI Taxonomy" id="930124"/>
    <lineage>
        <taxon>Bacteria</taxon>
        <taxon>Bacillati</taxon>
        <taxon>Bacillota</taxon>
        <taxon>Bacilli</taxon>
        <taxon>Bacillales</taxon>
        <taxon>Bacillaceae</taxon>
        <taxon>Metabacillus</taxon>
    </lineage>
</organism>
<dbReference type="SUPFAM" id="SSF53041">
    <property type="entry name" value="Resolvase-like"/>
    <property type="match status" value="1"/>
</dbReference>
<dbReference type="PANTHER" id="PTHR30461">
    <property type="entry name" value="DNA-INVERTASE FROM LAMBDOID PROPHAGE"/>
    <property type="match status" value="1"/>
</dbReference>
<dbReference type="InterPro" id="IPR036162">
    <property type="entry name" value="Resolvase-like_N_sf"/>
</dbReference>
<gene>
    <name evidence="3" type="ORF">OIH86_19145</name>
</gene>
<dbReference type="EMBL" id="JAOYEY010000047">
    <property type="protein sequence ID" value="MCV9887764.1"/>
    <property type="molecule type" value="Genomic_DNA"/>
</dbReference>
<dbReference type="Pfam" id="PF00239">
    <property type="entry name" value="Resolvase"/>
    <property type="match status" value="1"/>
</dbReference>
<dbReference type="SMART" id="SM00857">
    <property type="entry name" value="Resolvase"/>
    <property type="match status" value="1"/>
</dbReference>